<comment type="caution">
    <text evidence="10">The sequence shown here is derived from an EMBL/GenBank/DDBJ whole genome shotgun (WGS) entry which is preliminary data.</text>
</comment>
<evidence type="ECO:0000256" key="3">
    <source>
        <dbReference type="ARBA" id="ARBA00022679"/>
    </source>
</evidence>
<protein>
    <recommendedName>
        <fullName evidence="8">Hydroxylysine kinase</fullName>
        <ecNumber evidence="7">2.7.1.81</ecNumber>
    </recommendedName>
</protein>
<keyword evidence="3" id="KW-0808">Transferase</keyword>
<dbReference type="EC" id="2.7.1.81" evidence="7"/>
<evidence type="ECO:0000313" key="10">
    <source>
        <dbReference type="EMBL" id="MBB3955753.1"/>
    </source>
</evidence>
<dbReference type="GO" id="GO:0005737">
    <property type="term" value="C:cytoplasm"/>
    <property type="evidence" value="ECO:0007669"/>
    <property type="project" value="UniProtKB-SubCell"/>
</dbReference>
<dbReference type="InterPro" id="IPR050249">
    <property type="entry name" value="Pseudomonas-type_ThrB"/>
</dbReference>
<dbReference type="PANTHER" id="PTHR21064">
    <property type="entry name" value="AMINOGLYCOSIDE PHOSPHOTRANSFERASE DOMAIN-CONTAINING PROTEIN-RELATED"/>
    <property type="match status" value="1"/>
</dbReference>
<proteinExistence type="predicted"/>
<evidence type="ECO:0000259" key="9">
    <source>
        <dbReference type="Pfam" id="PF01636"/>
    </source>
</evidence>
<dbReference type="InterPro" id="IPR002575">
    <property type="entry name" value="Aminoglycoside_PTrfase"/>
</dbReference>
<reference evidence="10 11" key="1">
    <citation type="submission" date="2020-08" db="EMBL/GenBank/DDBJ databases">
        <title>Genomic Encyclopedia of Type Strains, Phase IV (KMG-IV): sequencing the most valuable type-strain genomes for metagenomic binning, comparative biology and taxonomic classification.</title>
        <authorList>
            <person name="Goeker M."/>
        </authorList>
    </citation>
    <scope>NUCLEOTIDE SEQUENCE [LARGE SCALE GENOMIC DNA]</scope>
    <source>
        <strain evidence="10 11">DSM 27057</strain>
    </source>
</reference>
<sequence length="348" mass="38291">MLLDPTLTTQPPQLTKQDAQVLARRFYGRDLMASDLSGERDRNFKMVGQDGSQYLLKVSNPAEARDIVNLQTCVLNHLAGNTSGLSVPRPVAALDGSYEMPITLDDGRASILRMLTFLPGLQLGQSRRTAPQRRALGQTLARLDQALEGFAHPAAQHDILWNVAAAHRLTGMIDSVADPSGRRLMQRFMAQYQTETLPQLRSLRAQVIHNDYNLGNVLVNPAQTDQIAAIIDFGDVVHAPLVGEIATAAAYQMADGADPLLSAAEIIGGFHEVLPLYEAEQAVLLDLITARFMITVLITEWRAARYPENREYIMRNNGLAWAGLNHLAGLSRDEASRQLLQFCLSGDE</sequence>
<evidence type="ECO:0000256" key="1">
    <source>
        <dbReference type="ARBA" id="ARBA00004496"/>
    </source>
</evidence>
<keyword evidence="4 10" id="KW-0418">Kinase</keyword>
<evidence type="ECO:0000313" key="11">
    <source>
        <dbReference type="Proteomes" id="UP000548867"/>
    </source>
</evidence>
<dbReference type="PANTHER" id="PTHR21064:SF1">
    <property type="entry name" value="HYDROXYLYSINE KINASE"/>
    <property type="match status" value="1"/>
</dbReference>
<dbReference type="InterPro" id="IPR011009">
    <property type="entry name" value="Kinase-like_dom_sf"/>
</dbReference>
<evidence type="ECO:0000256" key="5">
    <source>
        <dbReference type="ARBA" id="ARBA00036820"/>
    </source>
</evidence>
<feature type="domain" description="Aminoglycoside phosphotransferase" evidence="9">
    <location>
        <begin position="37"/>
        <end position="262"/>
    </location>
</feature>
<dbReference type="RefSeq" id="WP_183626302.1">
    <property type="nucleotide sequence ID" value="NZ_JACIDX010000009.1"/>
</dbReference>
<evidence type="ECO:0000256" key="7">
    <source>
        <dbReference type="ARBA" id="ARBA00038873"/>
    </source>
</evidence>
<comment type="function">
    <text evidence="6">Catalyzes the GTP-dependent phosphorylation of 5-hydroxy-L-lysine.</text>
</comment>
<comment type="subcellular location">
    <subcellularLocation>
        <location evidence="1">Cytoplasm</location>
    </subcellularLocation>
</comment>
<comment type="catalytic activity">
    <reaction evidence="5">
        <text>(5R)-5-hydroxy-L-lysine + GTP = (5R)-5-phosphooxy-L-lysine + GDP + H(+)</text>
        <dbReference type="Rhea" id="RHEA:19049"/>
        <dbReference type="ChEBI" id="CHEBI:15378"/>
        <dbReference type="ChEBI" id="CHEBI:37565"/>
        <dbReference type="ChEBI" id="CHEBI:57882"/>
        <dbReference type="ChEBI" id="CHEBI:58189"/>
        <dbReference type="ChEBI" id="CHEBI:58357"/>
        <dbReference type="EC" id="2.7.1.81"/>
    </reaction>
</comment>
<keyword evidence="2" id="KW-0963">Cytoplasm</keyword>
<dbReference type="AlphaFoldDB" id="A0A7W6G6W4"/>
<name>A0A7W6G6W4_9SPHN</name>
<dbReference type="EMBL" id="JACIDX010000009">
    <property type="protein sequence ID" value="MBB3955753.1"/>
    <property type="molecule type" value="Genomic_DNA"/>
</dbReference>
<evidence type="ECO:0000256" key="8">
    <source>
        <dbReference type="ARBA" id="ARBA00040505"/>
    </source>
</evidence>
<accession>A0A7W6G6W4</accession>
<keyword evidence="11" id="KW-1185">Reference proteome</keyword>
<dbReference type="GO" id="GO:0047992">
    <property type="term" value="F:hydroxylysine kinase activity"/>
    <property type="evidence" value="ECO:0007669"/>
    <property type="project" value="UniProtKB-EC"/>
</dbReference>
<dbReference type="SUPFAM" id="SSF56112">
    <property type="entry name" value="Protein kinase-like (PK-like)"/>
    <property type="match status" value="1"/>
</dbReference>
<evidence type="ECO:0000256" key="6">
    <source>
        <dbReference type="ARBA" id="ARBA00037368"/>
    </source>
</evidence>
<gene>
    <name evidence="10" type="ORF">GGR38_002709</name>
</gene>
<evidence type="ECO:0000256" key="2">
    <source>
        <dbReference type="ARBA" id="ARBA00022490"/>
    </source>
</evidence>
<evidence type="ECO:0000256" key="4">
    <source>
        <dbReference type="ARBA" id="ARBA00022777"/>
    </source>
</evidence>
<organism evidence="10 11">
    <name type="scientific">Novosphingobium sediminicola</name>
    <dbReference type="NCBI Taxonomy" id="563162"/>
    <lineage>
        <taxon>Bacteria</taxon>
        <taxon>Pseudomonadati</taxon>
        <taxon>Pseudomonadota</taxon>
        <taxon>Alphaproteobacteria</taxon>
        <taxon>Sphingomonadales</taxon>
        <taxon>Sphingomonadaceae</taxon>
        <taxon>Novosphingobium</taxon>
    </lineage>
</organism>
<dbReference type="Gene3D" id="3.90.1200.10">
    <property type="match status" value="1"/>
</dbReference>
<dbReference type="Proteomes" id="UP000548867">
    <property type="component" value="Unassembled WGS sequence"/>
</dbReference>
<dbReference type="Pfam" id="PF01636">
    <property type="entry name" value="APH"/>
    <property type="match status" value="1"/>
</dbReference>